<dbReference type="Pfam" id="PF00561">
    <property type="entry name" value="Abhydrolase_1"/>
    <property type="match status" value="1"/>
</dbReference>
<feature type="domain" description="AB hydrolase-1" evidence="3">
    <location>
        <begin position="122"/>
        <end position="208"/>
    </location>
</feature>
<dbReference type="SUPFAM" id="SSF53474">
    <property type="entry name" value="alpha/beta-Hydrolases"/>
    <property type="match status" value="1"/>
</dbReference>
<gene>
    <name evidence="5" type="ORF">NQ317_002275</name>
</gene>
<dbReference type="PANTHER" id="PTHR11005">
    <property type="entry name" value="LYSOSOMAL ACID LIPASE-RELATED"/>
    <property type="match status" value="1"/>
</dbReference>
<evidence type="ECO:0000313" key="5">
    <source>
        <dbReference type="EMBL" id="KAJ8972995.1"/>
    </source>
</evidence>
<evidence type="ECO:0000256" key="1">
    <source>
        <dbReference type="ARBA" id="ARBA00022963"/>
    </source>
</evidence>
<proteinExistence type="predicted"/>
<organism evidence="5 6">
    <name type="scientific">Molorchus minor</name>
    <dbReference type="NCBI Taxonomy" id="1323400"/>
    <lineage>
        <taxon>Eukaryota</taxon>
        <taxon>Metazoa</taxon>
        <taxon>Ecdysozoa</taxon>
        <taxon>Arthropoda</taxon>
        <taxon>Hexapoda</taxon>
        <taxon>Insecta</taxon>
        <taxon>Pterygota</taxon>
        <taxon>Neoptera</taxon>
        <taxon>Endopterygota</taxon>
        <taxon>Coleoptera</taxon>
        <taxon>Polyphaga</taxon>
        <taxon>Cucujiformia</taxon>
        <taxon>Chrysomeloidea</taxon>
        <taxon>Cerambycidae</taxon>
        <taxon>Lamiinae</taxon>
        <taxon>Monochamini</taxon>
        <taxon>Molorchus</taxon>
    </lineage>
</organism>
<feature type="domain" description="Partial AB-hydrolase lipase" evidence="4">
    <location>
        <begin position="75"/>
        <end position="106"/>
    </location>
</feature>
<dbReference type="Pfam" id="PF04083">
    <property type="entry name" value="Abhydro_lipase"/>
    <property type="match status" value="1"/>
</dbReference>
<reference evidence="5" key="1">
    <citation type="journal article" date="2023" name="Insect Mol. Biol.">
        <title>Genome sequencing provides insights into the evolution of gene families encoding plant cell wall-degrading enzymes in longhorned beetles.</title>
        <authorList>
            <person name="Shin N.R."/>
            <person name="Okamura Y."/>
            <person name="Kirsch R."/>
            <person name="Pauchet Y."/>
        </authorList>
    </citation>
    <scope>NUCLEOTIDE SEQUENCE</scope>
    <source>
        <strain evidence="5">MMC_N1</strain>
    </source>
</reference>
<dbReference type="InterPro" id="IPR006693">
    <property type="entry name" value="AB_hydrolase_lipase"/>
</dbReference>
<comment type="caution">
    <text evidence="5">The sequence shown here is derived from an EMBL/GenBank/DDBJ whole genome shotgun (WGS) entry which is preliminary data.</text>
</comment>
<evidence type="ECO:0000259" key="3">
    <source>
        <dbReference type="Pfam" id="PF00561"/>
    </source>
</evidence>
<sequence>MRVIERVIDQDEDSGFVLTVEDEDSGFYCTAMYIRQLVLILFSCLGCLATNVLNADTFKKVTPVKNDDIGAVLDGFGYPFEDHTVTTEDGYVLGVHRIPYGRNESTNSTFWGLFVVGPGRSIALALADEGYDVWLGNNRGNMWSRKHTTLDPDNQMEFWDFSFHEMGFFDTPAIIDYILNITGSEQISYIGHSEGTTQLFVMASMKPEYNSKNKRRGGHGPSCILGERFATSCTVH</sequence>
<keyword evidence="6" id="KW-1185">Reference proteome</keyword>
<name>A0ABQ9J5S6_9CUCU</name>
<keyword evidence="2" id="KW-0443">Lipid metabolism</keyword>
<evidence type="ECO:0000313" key="6">
    <source>
        <dbReference type="Proteomes" id="UP001162164"/>
    </source>
</evidence>
<dbReference type="Gene3D" id="3.40.50.1820">
    <property type="entry name" value="alpha/beta hydrolase"/>
    <property type="match status" value="1"/>
</dbReference>
<dbReference type="Proteomes" id="UP001162164">
    <property type="component" value="Unassembled WGS sequence"/>
</dbReference>
<dbReference type="EMBL" id="JAPWTJ010001260">
    <property type="protein sequence ID" value="KAJ8972995.1"/>
    <property type="molecule type" value="Genomic_DNA"/>
</dbReference>
<dbReference type="InterPro" id="IPR000073">
    <property type="entry name" value="AB_hydrolase_1"/>
</dbReference>
<protein>
    <submittedName>
        <fullName evidence="5">Uncharacterized protein</fullName>
    </submittedName>
</protein>
<evidence type="ECO:0000259" key="4">
    <source>
        <dbReference type="Pfam" id="PF04083"/>
    </source>
</evidence>
<accession>A0ABQ9J5S6</accession>
<evidence type="ECO:0000256" key="2">
    <source>
        <dbReference type="ARBA" id="ARBA00023098"/>
    </source>
</evidence>
<keyword evidence="1" id="KW-0442">Lipid degradation</keyword>
<dbReference type="InterPro" id="IPR029058">
    <property type="entry name" value="AB_hydrolase_fold"/>
</dbReference>